<accession>A0ABR1KSC2</accession>
<keyword evidence="1" id="KW-0472">Membrane</keyword>
<keyword evidence="4" id="KW-1185">Reference proteome</keyword>
<sequence length="165" mass="18914">MMPNFFLILCLSLSLSIFSLSLSPPLSAVINLTPPPFFFFHNTPVSHHYSHISFVHSINDNDAPSQNPNPIRNPILPIHPSLKGTIVKRLVASSFARLLLLLLLLLLRLLSHHHQHHHHHHHRTCIHAMLAPIPFMLASQPVSDSISDIRIRGEKWRETEREREE</sequence>
<organism evidence="3 4">
    <name type="scientific">Phyllosticta citriasiana</name>
    <dbReference type="NCBI Taxonomy" id="595635"/>
    <lineage>
        <taxon>Eukaryota</taxon>
        <taxon>Fungi</taxon>
        <taxon>Dikarya</taxon>
        <taxon>Ascomycota</taxon>
        <taxon>Pezizomycotina</taxon>
        <taxon>Dothideomycetes</taxon>
        <taxon>Dothideomycetes incertae sedis</taxon>
        <taxon>Botryosphaeriales</taxon>
        <taxon>Phyllostictaceae</taxon>
        <taxon>Phyllosticta</taxon>
    </lineage>
</organism>
<protein>
    <recommendedName>
        <fullName evidence="5">Transmembrane protein</fullName>
    </recommendedName>
</protein>
<keyword evidence="1" id="KW-1133">Transmembrane helix</keyword>
<feature type="transmembrane region" description="Helical" evidence="1">
    <location>
        <begin position="90"/>
        <end position="110"/>
    </location>
</feature>
<dbReference type="EMBL" id="JBBPHU010000005">
    <property type="protein sequence ID" value="KAK7517724.1"/>
    <property type="molecule type" value="Genomic_DNA"/>
</dbReference>
<feature type="signal peptide" evidence="2">
    <location>
        <begin position="1"/>
        <end position="21"/>
    </location>
</feature>
<reference evidence="3 4" key="1">
    <citation type="submission" date="2024-04" db="EMBL/GenBank/DDBJ databases">
        <title>Phyllosticta paracitricarpa is synonymous to the EU quarantine fungus P. citricarpa based on phylogenomic analyses.</title>
        <authorList>
            <consortium name="Lawrence Berkeley National Laboratory"/>
            <person name="Van Ingen-Buijs V.A."/>
            <person name="Van Westerhoven A.C."/>
            <person name="Haridas S."/>
            <person name="Skiadas P."/>
            <person name="Martin F."/>
            <person name="Groenewald J.Z."/>
            <person name="Crous P.W."/>
            <person name="Seidl M.F."/>
        </authorList>
    </citation>
    <scope>NUCLEOTIDE SEQUENCE [LARGE SCALE GENOMIC DNA]</scope>
    <source>
        <strain evidence="3 4">CBS 123371</strain>
    </source>
</reference>
<comment type="caution">
    <text evidence="3">The sequence shown here is derived from an EMBL/GenBank/DDBJ whole genome shotgun (WGS) entry which is preliminary data.</text>
</comment>
<proteinExistence type="predicted"/>
<dbReference type="Proteomes" id="UP001363622">
    <property type="component" value="Unassembled WGS sequence"/>
</dbReference>
<feature type="non-terminal residue" evidence="3">
    <location>
        <position position="165"/>
    </location>
</feature>
<evidence type="ECO:0000256" key="2">
    <source>
        <dbReference type="SAM" id="SignalP"/>
    </source>
</evidence>
<keyword evidence="2" id="KW-0732">Signal</keyword>
<gene>
    <name evidence="3" type="ORF">IWZ03DRAFT_376880</name>
</gene>
<keyword evidence="1" id="KW-0812">Transmembrane</keyword>
<name>A0ABR1KSC2_9PEZI</name>
<evidence type="ECO:0008006" key="5">
    <source>
        <dbReference type="Google" id="ProtNLM"/>
    </source>
</evidence>
<evidence type="ECO:0000313" key="4">
    <source>
        <dbReference type="Proteomes" id="UP001363622"/>
    </source>
</evidence>
<evidence type="ECO:0000313" key="3">
    <source>
        <dbReference type="EMBL" id="KAK7517724.1"/>
    </source>
</evidence>
<feature type="chain" id="PRO_5045084570" description="Transmembrane protein" evidence="2">
    <location>
        <begin position="22"/>
        <end position="165"/>
    </location>
</feature>
<evidence type="ECO:0000256" key="1">
    <source>
        <dbReference type="SAM" id="Phobius"/>
    </source>
</evidence>